<dbReference type="SUPFAM" id="SSF51730">
    <property type="entry name" value="FAD-linked oxidoreductase"/>
    <property type="match status" value="1"/>
</dbReference>
<keyword evidence="3" id="KW-1185">Reference proteome</keyword>
<organism evidence="2 3">
    <name type="scientific">Petrotoga mexicana DSM 14811</name>
    <dbReference type="NCBI Taxonomy" id="1122954"/>
    <lineage>
        <taxon>Bacteria</taxon>
        <taxon>Thermotogati</taxon>
        <taxon>Thermotogota</taxon>
        <taxon>Thermotogae</taxon>
        <taxon>Petrotogales</taxon>
        <taxon>Petrotogaceae</taxon>
        <taxon>Petrotoga</taxon>
    </lineage>
</organism>
<comment type="caution">
    <text evidence="2">The sequence shown here is derived from an EMBL/GenBank/DDBJ whole genome shotgun (WGS) entry which is preliminary data.</text>
</comment>
<reference evidence="2 3" key="1">
    <citation type="submission" date="2013-12" db="EMBL/GenBank/DDBJ databases">
        <title>Comparative genomics of Petrotoga isolates.</title>
        <authorList>
            <person name="Nesbo C.L."/>
            <person name="Charchuk R."/>
            <person name="Chow K."/>
        </authorList>
    </citation>
    <scope>NUCLEOTIDE SEQUENCE [LARGE SCALE GENOMIC DNA]</scope>
    <source>
        <strain evidence="2 3">DSM 14811</strain>
    </source>
</reference>
<dbReference type="InterPro" id="IPR029041">
    <property type="entry name" value="FAD-linked_oxidoreductase-like"/>
</dbReference>
<proteinExistence type="predicted"/>
<evidence type="ECO:0000313" key="3">
    <source>
        <dbReference type="Proteomes" id="UP000236604"/>
    </source>
</evidence>
<dbReference type="EMBL" id="AZRN01000004">
    <property type="protein sequence ID" value="PNS01215.1"/>
    <property type="molecule type" value="Genomic_DNA"/>
</dbReference>
<gene>
    <name evidence="2" type="ORF">X927_00950</name>
</gene>
<dbReference type="GO" id="GO:0016491">
    <property type="term" value="F:oxidoreductase activity"/>
    <property type="evidence" value="ECO:0007669"/>
    <property type="project" value="UniProtKB-KW"/>
</dbReference>
<evidence type="ECO:0000313" key="2">
    <source>
        <dbReference type="EMBL" id="PNS01215.1"/>
    </source>
</evidence>
<name>A0A2K1PEL6_9BACT</name>
<protein>
    <recommendedName>
        <fullName evidence="4">Methylenetetrahydrofolate reductase (NAD(P)H)</fullName>
    </recommendedName>
</protein>
<accession>A0A2K1PEL6</accession>
<keyword evidence="1" id="KW-0560">Oxidoreductase</keyword>
<evidence type="ECO:0000256" key="1">
    <source>
        <dbReference type="ARBA" id="ARBA00023002"/>
    </source>
</evidence>
<dbReference type="AlphaFoldDB" id="A0A2K1PEL6"/>
<dbReference type="Proteomes" id="UP000236604">
    <property type="component" value="Unassembled WGS sequence"/>
</dbReference>
<sequence length="35" mass="3718">MIEQLLEGGVPGVHIFTMGKGKIVKDILSAFNGAF</sequence>
<evidence type="ECO:0008006" key="4">
    <source>
        <dbReference type="Google" id="ProtNLM"/>
    </source>
</evidence>